<evidence type="ECO:0000313" key="3">
    <source>
        <dbReference type="Proteomes" id="UP000552097"/>
    </source>
</evidence>
<name>A0A7W9HHP1_9PSEU</name>
<feature type="region of interest" description="Disordered" evidence="1">
    <location>
        <begin position="273"/>
        <end position="294"/>
    </location>
</feature>
<proteinExistence type="predicted"/>
<evidence type="ECO:0000256" key="1">
    <source>
        <dbReference type="SAM" id="MobiDB-lite"/>
    </source>
</evidence>
<dbReference type="RefSeq" id="WP_184918658.1">
    <property type="nucleotide sequence ID" value="NZ_JACHMO010000001.1"/>
</dbReference>
<accession>A0A7W9HHP1</accession>
<sequence length="294" mass="32060">MNDSIEPLNLTAQLDHRAAGNPPSTLPVSAISNAYPGLEFDIRNIWRRLLVGVELHEADNYVVDADEGYERLKGRRLLAVAGHDVIAHLVGPTRPGAPSGLLTSVDNPDGVMMLEWSNSLADVLAEHAGETVTCLFTSGPAPKPVGRPAEVPGPLVEEVQLEVRPLFAHSEAAGGPLPVIAENMAGPGDLTRGLCSPWQNDYRECACYYWAASRPDYVNVEDTALGTSTGNHWFAKDREPREYVLDDRTDSRLVSYDDLFRDWQGRLRFIVGGNDAPEHVEPGREGTEPESGAK</sequence>
<feature type="compositionally biased region" description="Basic and acidic residues" evidence="1">
    <location>
        <begin position="276"/>
        <end position="294"/>
    </location>
</feature>
<protein>
    <submittedName>
        <fullName evidence="2">Uncharacterized protein</fullName>
    </submittedName>
</protein>
<reference evidence="2 3" key="1">
    <citation type="submission" date="2020-08" db="EMBL/GenBank/DDBJ databases">
        <title>Sequencing the genomes of 1000 actinobacteria strains.</title>
        <authorList>
            <person name="Klenk H.-P."/>
        </authorList>
    </citation>
    <scope>NUCLEOTIDE SEQUENCE [LARGE SCALE GENOMIC DNA]</scope>
    <source>
        <strain evidence="2 3">DSM 45486</strain>
    </source>
</reference>
<dbReference type="Proteomes" id="UP000552097">
    <property type="component" value="Unassembled WGS sequence"/>
</dbReference>
<organism evidence="2 3">
    <name type="scientific">Saccharothrix ecbatanensis</name>
    <dbReference type="NCBI Taxonomy" id="1105145"/>
    <lineage>
        <taxon>Bacteria</taxon>
        <taxon>Bacillati</taxon>
        <taxon>Actinomycetota</taxon>
        <taxon>Actinomycetes</taxon>
        <taxon>Pseudonocardiales</taxon>
        <taxon>Pseudonocardiaceae</taxon>
        <taxon>Saccharothrix</taxon>
    </lineage>
</organism>
<dbReference type="AlphaFoldDB" id="A0A7W9HHP1"/>
<keyword evidence="3" id="KW-1185">Reference proteome</keyword>
<evidence type="ECO:0000313" key="2">
    <source>
        <dbReference type="EMBL" id="MBB5802131.1"/>
    </source>
</evidence>
<comment type="caution">
    <text evidence="2">The sequence shown here is derived from an EMBL/GenBank/DDBJ whole genome shotgun (WGS) entry which is preliminary data.</text>
</comment>
<gene>
    <name evidence="2" type="ORF">F4560_001899</name>
</gene>
<dbReference type="EMBL" id="JACHMO010000001">
    <property type="protein sequence ID" value="MBB5802131.1"/>
    <property type="molecule type" value="Genomic_DNA"/>
</dbReference>